<evidence type="ECO:0000313" key="4">
    <source>
        <dbReference type="Proteomes" id="UP000002429"/>
    </source>
</evidence>
<dbReference type="InterPro" id="IPR034939">
    <property type="entry name" value="Gallate_Doxase_N"/>
</dbReference>
<accession>Q1LGZ5</accession>
<dbReference type="GO" id="GO:0008198">
    <property type="term" value="F:ferrous iron binding"/>
    <property type="evidence" value="ECO:0007669"/>
    <property type="project" value="InterPro"/>
</dbReference>
<dbReference type="NCBIfam" id="NF009904">
    <property type="entry name" value="PRK13367.1"/>
    <property type="match status" value="1"/>
</dbReference>
<dbReference type="CDD" id="cd07950">
    <property type="entry name" value="Gallate_Doxase_N"/>
    <property type="match status" value="1"/>
</dbReference>
<dbReference type="EC" id="1.13.11.8" evidence="3"/>
<evidence type="ECO:0000313" key="3">
    <source>
        <dbReference type="EMBL" id="ABF10581.1"/>
    </source>
</evidence>
<organism evidence="3 4">
    <name type="scientific">Cupriavidus metallidurans (strain ATCC 43123 / DSM 2839 / NBRC 102507 / CH34)</name>
    <name type="common">Ralstonia metallidurans</name>
    <dbReference type="NCBI Taxonomy" id="266264"/>
    <lineage>
        <taxon>Bacteria</taxon>
        <taxon>Pseudomonadati</taxon>
        <taxon>Pseudomonadota</taxon>
        <taxon>Betaproteobacteria</taxon>
        <taxon>Burkholderiales</taxon>
        <taxon>Burkholderiaceae</taxon>
        <taxon>Cupriavidus</taxon>
    </lineage>
</organism>
<dbReference type="SUPFAM" id="SSF48076">
    <property type="entry name" value="LigA subunit of an aromatic-ring-opening dioxygenase LigAB"/>
    <property type="match status" value="1"/>
</dbReference>
<dbReference type="SUPFAM" id="SSF53213">
    <property type="entry name" value="LigB-like"/>
    <property type="match status" value="1"/>
</dbReference>
<dbReference type="RefSeq" id="WP_011518229.1">
    <property type="nucleotide sequence ID" value="NC_007974.2"/>
</dbReference>
<dbReference type="AlphaFoldDB" id="Q1LGZ5"/>
<dbReference type="HOGENOM" id="CLU_653589_0_0_4"/>
<feature type="domain" description="Extradiol ring-cleavage dioxygenase class III enzyme subunit B" evidence="1">
    <location>
        <begin position="7"/>
        <end position="272"/>
    </location>
</feature>
<dbReference type="NCBIfam" id="NF009901">
    <property type="entry name" value="PRK13364.1"/>
    <property type="match status" value="1"/>
</dbReference>
<dbReference type="Pfam" id="PF02900">
    <property type="entry name" value="LigB"/>
    <property type="match status" value="1"/>
</dbReference>
<dbReference type="KEGG" id="rme:Rmet_3709"/>
<dbReference type="InterPro" id="IPR036622">
    <property type="entry name" value="LigA_sf"/>
</dbReference>
<evidence type="ECO:0000259" key="1">
    <source>
        <dbReference type="Pfam" id="PF02900"/>
    </source>
</evidence>
<dbReference type="NCBIfam" id="NF009902">
    <property type="entry name" value="PRK13365.1"/>
    <property type="match status" value="1"/>
</dbReference>
<keyword evidence="3" id="KW-0560">Oxidoreductase</keyword>
<keyword evidence="4" id="KW-1185">Reference proteome</keyword>
<dbReference type="InterPro" id="IPR034940">
    <property type="entry name" value="Gallate_dioxygenase_C"/>
</dbReference>
<dbReference type="EMBL" id="CP000353">
    <property type="protein sequence ID" value="ABF10581.1"/>
    <property type="molecule type" value="Genomic_DNA"/>
</dbReference>
<keyword evidence="3" id="KW-0614">Plasmid</keyword>
<dbReference type="GO" id="GO:0018579">
    <property type="term" value="F:protocatechuate 4,5-dioxygenase activity"/>
    <property type="evidence" value="ECO:0007669"/>
    <property type="project" value="UniProtKB-EC"/>
</dbReference>
<gene>
    <name evidence="3" type="ordered locus">Rmet_3709</name>
</gene>
<dbReference type="Proteomes" id="UP000002429">
    <property type="component" value="Plasmid megaplasmid"/>
</dbReference>
<feature type="domain" description="Extradiol ring-cleavage dioxygenase LigAB LigA subunit" evidence="2">
    <location>
        <begin position="324"/>
        <end position="410"/>
    </location>
</feature>
<dbReference type="Gene3D" id="3.40.830.10">
    <property type="entry name" value="LigB-like"/>
    <property type="match status" value="1"/>
</dbReference>
<sequence length="430" mass="47828">MATIIGAIASSHTPTIGFALDAGKQQDPAWAPIFAAYAPVSEWLARKKPDVLLVVYNDHVTSFFFDHYSAFALGIGDTYHAADEGGGPRNLPPARGHVELARHVGASLVADEFDMSFFQDKPLDHGCFSPMSVMLPHEGEWPVKILPLQVGVLQFPAPSARRCYKLGQAIRRAVESYPEDLKVAIVATGGLSHQVHGERAGFNNTAWDHQFLDLFESDPESLLDITHAEYAKRGGFESAEVVMWMVMRGAMSSRVRCLHRDYYLPSMTGIAVAVYENESADAPALREARAERQREHIGHQLHGIEQLDGTYPFTLETSVRAYRINRYLHQLIDPAFRERFRADPLATYDEAALTPEERDMITRRDWRGMIHYGVIFFMLEKLGAVCGVSNLHIYAAMRGQSLEDFQKTRNAPGALYSVAGSGSASWSAKS</sequence>
<proteinExistence type="predicted"/>
<dbReference type="Pfam" id="PF07746">
    <property type="entry name" value="LigA"/>
    <property type="match status" value="1"/>
</dbReference>
<reference evidence="4" key="1">
    <citation type="journal article" date="2010" name="PLoS ONE">
        <title>The complete genome sequence of Cupriavidus metallidurans strain CH34, a master survivalist in harsh and anthropogenic environments.</title>
        <authorList>
            <person name="Janssen P.J."/>
            <person name="Van Houdt R."/>
            <person name="Moors H."/>
            <person name="Monsieurs P."/>
            <person name="Morin N."/>
            <person name="Michaux A."/>
            <person name="Benotmane M.A."/>
            <person name="Leys N."/>
            <person name="Vallaeys T."/>
            <person name="Lapidus A."/>
            <person name="Monchy S."/>
            <person name="Medigue C."/>
            <person name="Taghavi S."/>
            <person name="McCorkle S."/>
            <person name="Dunn J."/>
            <person name="van der Lelie D."/>
            <person name="Mergeay M."/>
        </authorList>
    </citation>
    <scope>NUCLEOTIDE SEQUENCE [LARGE SCALE GENOMIC DNA]</scope>
    <source>
        <strain evidence="4">ATCC 43123 / DSM 2839 / NBRC 102507 / CH34</strain>
    </source>
</reference>
<protein>
    <submittedName>
        <fullName evidence="3">Protocatechuate 4,5-dioxygenase (LigAB fusion protein)</fullName>
        <ecNumber evidence="3">1.13.11.8</ecNumber>
    </submittedName>
</protein>
<dbReference type="eggNOG" id="COG3384">
    <property type="taxonomic scope" value="Bacteria"/>
</dbReference>
<dbReference type="CDD" id="cd07923">
    <property type="entry name" value="Gallate_dioxygenase_C"/>
    <property type="match status" value="1"/>
</dbReference>
<name>Q1LGZ5_CUPMC</name>
<dbReference type="Gene3D" id="1.10.700.10">
    <property type="entry name" value="Dioxygenase LigAB, LigA subunit"/>
    <property type="match status" value="1"/>
</dbReference>
<dbReference type="InterPro" id="IPR004183">
    <property type="entry name" value="Xdiol_dOase_suB"/>
</dbReference>
<geneLocation type="plasmid" evidence="3 4">
    <name>megaplasmid</name>
</geneLocation>
<dbReference type="InterPro" id="IPR011986">
    <property type="entry name" value="Xdiol_dOase_LigA"/>
</dbReference>
<evidence type="ECO:0000259" key="2">
    <source>
        <dbReference type="Pfam" id="PF07746"/>
    </source>
</evidence>